<proteinExistence type="predicted"/>
<reference evidence="1" key="1">
    <citation type="submission" date="2021-03" db="EMBL/GenBank/DDBJ databases">
        <title>Human Oral Microbial Genomes.</title>
        <authorList>
            <person name="Johnston C.D."/>
            <person name="Chen T."/>
            <person name="Dewhirst F.E."/>
        </authorList>
    </citation>
    <scope>NUCLEOTIDE SEQUENCE</scope>
    <source>
        <strain evidence="1">F0714</strain>
    </source>
</reference>
<dbReference type="EMBL" id="CP072385">
    <property type="protein sequence ID" value="QUC11208.1"/>
    <property type="molecule type" value="Genomic_DNA"/>
</dbReference>
<dbReference type="Proteomes" id="UP000677180">
    <property type="component" value="Chromosome"/>
</dbReference>
<dbReference type="Pfam" id="PF07751">
    <property type="entry name" value="Abi_2"/>
    <property type="match status" value="1"/>
</dbReference>
<dbReference type="RefSeq" id="WP_081490361.1">
    <property type="nucleotide sequence ID" value="NZ_CP040007.1"/>
</dbReference>
<sequence length="315" mass="36225">MKPQLSYDKQADLLARRGLTIDDRKECMDFLSTVSYYRLSGYFRYWQRDPAKGDNRFHRGSSFKVIRDLYVAEQHLKALCERVLWPVEILLRTRFAHSYAERFGAYGAFNIGEGFTRPLEERGKRVEEYALRDLDRSKEAFVAHYRENFTAGDPTARDPYDQMPIWAAVEAFSFGTLSRLIEASRRSGVLDAVADGMKISHTVLASQVRSFVYLRNRIAHHARLWNHSVLDAPKIMPNISRRAKKAYRSFDDRSIYKILVALDGVCANSKLKANWLEEEIEPFLSEHPLLAMGVATPRKYGQMSSSELLGNDVSL</sequence>
<evidence type="ECO:0000313" key="2">
    <source>
        <dbReference type="Proteomes" id="UP000677180"/>
    </source>
</evidence>
<organism evidence="1 2">
    <name type="scientific">Arachnia propionica</name>
    <dbReference type="NCBI Taxonomy" id="1750"/>
    <lineage>
        <taxon>Bacteria</taxon>
        <taxon>Bacillati</taxon>
        <taxon>Actinomycetota</taxon>
        <taxon>Actinomycetes</taxon>
        <taxon>Propionibacteriales</taxon>
        <taxon>Propionibacteriaceae</taxon>
        <taxon>Arachnia</taxon>
    </lineage>
</organism>
<protein>
    <submittedName>
        <fullName evidence="1">Abi family protein</fullName>
    </submittedName>
</protein>
<accession>A0AB37I2H5</accession>
<gene>
    <name evidence="1" type="ORF">J5A53_00415</name>
</gene>
<name>A0AB37I2H5_9ACTN</name>
<evidence type="ECO:0000313" key="1">
    <source>
        <dbReference type="EMBL" id="QUC11208.1"/>
    </source>
</evidence>
<dbReference type="AlphaFoldDB" id="A0AB37I2H5"/>
<dbReference type="InterPro" id="IPR011664">
    <property type="entry name" value="Abi_system_AbiD/AbiF-like"/>
</dbReference>